<name>A0A1D1USA6_RAMVA</name>
<dbReference type="GO" id="GO:0046570">
    <property type="term" value="F:methylthioribulose 1-phosphate dehydratase activity"/>
    <property type="evidence" value="ECO:0007669"/>
    <property type="project" value="UniProtKB-UniRule"/>
</dbReference>
<comment type="pathway">
    <text evidence="9">Amino-acid biosynthesis; L-methionine biosynthesis via salvage pathway; L-methionine from S-methyl-5-thio-alpha-D-ribose 1-phosphate: step 2/6.</text>
</comment>
<evidence type="ECO:0000256" key="2">
    <source>
        <dbReference type="ARBA" id="ARBA00022490"/>
    </source>
</evidence>
<feature type="binding site" evidence="9">
    <location>
        <position position="86"/>
    </location>
    <ligand>
        <name>substrate</name>
    </ligand>
</feature>
<dbReference type="SUPFAM" id="SSF53639">
    <property type="entry name" value="AraD/HMP-PK domain-like"/>
    <property type="match status" value="1"/>
</dbReference>
<keyword evidence="2 9" id="KW-0963">Cytoplasm</keyword>
<proteinExistence type="inferred from homology"/>
<dbReference type="PANTHER" id="PTHR10640:SF7">
    <property type="entry name" value="METHYLTHIORIBULOSE-1-PHOSPHATE DEHYDRATASE"/>
    <property type="match status" value="1"/>
</dbReference>
<dbReference type="Gene3D" id="3.40.225.10">
    <property type="entry name" value="Class II aldolase/adducin N-terminal domain"/>
    <property type="match status" value="1"/>
</dbReference>
<dbReference type="HAMAP" id="MF_03116">
    <property type="entry name" value="Salvage_MtnB_euk"/>
    <property type="match status" value="1"/>
</dbReference>
<dbReference type="EC" id="4.2.1.109" evidence="9"/>
<keyword evidence="7 9" id="KW-0456">Lyase</keyword>
<evidence type="ECO:0000313" key="12">
    <source>
        <dbReference type="Proteomes" id="UP000186922"/>
    </source>
</evidence>
<evidence type="ECO:0000259" key="10">
    <source>
        <dbReference type="SMART" id="SM01007"/>
    </source>
</evidence>
<feature type="domain" description="Class II aldolase/adducin N-terminal" evidence="10">
    <location>
        <begin position="15"/>
        <end position="211"/>
    </location>
</feature>
<dbReference type="Proteomes" id="UP000186922">
    <property type="component" value="Unassembled WGS sequence"/>
</dbReference>
<evidence type="ECO:0000256" key="9">
    <source>
        <dbReference type="HAMAP-Rule" id="MF_03116"/>
    </source>
</evidence>
<dbReference type="InterPro" id="IPR017714">
    <property type="entry name" value="MethylthioRu-1-P_deHdtase_MtnB"/>
</dbReference>
<sequence>MSSAHDQPAETDPTVLITQLCRRFYKLGWCTGTGGGVSIKSEQEIFIAPSAVQKEQIRPEDIFVQDLCGNDILLPAAHKNLRKSQCTPLFMLAYKMRHAGAVIHSHSKQVLLATLLYPGREFRVSHLEMIKGIKKDTTGKYHRYDEELVLPIIENATEERNLEDRMRRAMLDYPDACAVLVRRHGLYIWGDTWQQAKAMCEALDYLCEVAVDMKRLGMSPVGESRPPVDGYY</sequence>
<evidence type="ECO:0000256" key="3">
    <source>
        <dbReference type="ARBA" id="ARBA00022605"/>
    </source>
</evidence>
<evidence type="ECO:0000256" key="1">
    <source>
        <dbReference type="ARBA" id="ARBA00006274"/>
    </source>
</evidence>
<keyword evidence="3 9" id="KW-0028">Amino-acid biosynthesis</keyword>
<comment type="subcellular location">
    <subcellularLocation>
        <location evidence="9">Cytoplasm</location>
    </subcellularLocation>
</comment>
<accession>A0A1D1USA6</accession>
<dbReference type="InterPro" id="IPR027514">
    <property type="entry name" value="Salvage_MtnB_euk"/>
</dbReference>
<dbReference type="InterPro" id="IPR036409">
    <property type="entry name" value="Aldolase_II/adducin_N_sf"/>
</dbReference>
<dbReference type="UniPathway" id="UPA00904">
    <property type="reaction ID" value="UER00875"/>
</dbReference>
<evidence type="ECO:0000256" key="6">
    <source>
        <dbReference type="ARBA" id="ARBA00023167"/>
    </source>
</evidence>
<evidence type="ECO:0000256" key="7">
    <source>
        <dbReference type="ARBA" id="ARBA00023239"/>
    </source>
</evidence>
<comment type="catalytic activity">
    <reaction evidence="9">
        <text>5-(methylsulfanyl)-D-ribulose 1-phosphate = 5-methylsulfanyl-2,3-dioxopentyl phosphate + H2O</text>
        <dbReference type="Rhea" id="RHEA:15549"/>
        <dbReference type="ChEBI" id="CHEBI:15377"/>
        <dbReference type="ChEBI" id="CHEBI:58548"/>
        <dbReference type="ChEBI" id="CHEBI:58828"/>
        <dbReference type="EC" id="4.2.1.109"/>
    </reaction>
</comment>
<keyword evidence="5 9" id="KW-0862">Zinc</keyword>
<comment type="cofactor">
    <cofactor evidence="9">
        <name>Zn(2+)</name>
        <dbReference type="ChEBI" id="CHEBI:29105"/>
    </cofactor>
    <text evidence="9">Binds 1 zinc ion per subunit.</text>
</comment>
<dbReference type="PANTHER" id="PTHR10640">
    <property type="entry name" value="METHYLTHIORIBULOSE-1-PHOSPHATE DEHYDRATASE"/>
    <property type="match status" value="1"/>
</dbReference>
<feature type="binding site" evidence="9">
    <location>
        <position position="104"/>
    </location>
    <ligand>
        <name>Zn(2+)</name>
        <dbReference type="ChEBI" id="CHEBI:29105"/>
    </ligand>
</feature>
<dbReference type="FunFam" id="3.40.225.10:FF:000003">
    <property type="entry name" value="Methylthioribulose-1-phosphate dehydratase"/>
    <property type="match status" value="1"/>
</dbReference>
<dbReference type="NCBIfam" id="TIGR03328">
    <property type="entry name" value="salvage_mtnB"/>
    <property type="match status" value="1"/>
</dbReference>
<dbReference type="GO" id="GO:0019509">
    <property type="term" value="P:L-methionine salvage from methylthioadenosine"/>
    <property type="evidence" value="ECO:0007669"/>
    <property type="project" value="UniProtKB-UniRule"/>
</dbReference>
<evidence type="ECO:0000256" key="5">
    <source>
        <dbReference type="ARBA" id="ARBA00022833"/>
    </source>
</evidence>
<dbReference type="STRING" id="947166.A0A1D1USA6"/>
<reference evidence="11 12" key="1">
    <citation type="journal article" date="2016" name="Nat. Commun.">
        <title>Extremotolerant tardigrade genome and improved radiotolerance of human cultured cells by tardigrade-unique protein.</title>
        <authorList>
            <person name="Hashimoto T."/>
            <person name="Horikawa D.D."/>
            <person name="Saito Y."/>
            <person name="Kuwahara H."/>
            <person name="Kozuka-Hata H."/>
            <person name="Shin-I T."/>
            <person name="Minakuchi Y."/>
            <person name="Ohishi K."/>
            <person name="Motoyama A."/>
            <person name="Aizu T."/>
            <person name="Enomoto A."/>
            <person name="Kondo K."/>
            <person name="Tanaka S."/>
            <person name="Hara Y."/>
            <person name="Koshikawa S."/>
            <person name="Sagara H."/>
            <person name="Miura T."/>
            <person name="Yokobori S."/>
            <person name="Miyagawa K."/>
            <person name="Suzuki Y."/>
            <person name="Kubo T."/>
            <person name="Oyama M."/>
            <person name="Kohara Y."/>
            <person name="Fujiyama A."/>
            <person name="Arakawa K."/>
            <person name="Katayama T."/>
            <person name="Toyoda A."/>
            <person name="Kunieda T."/>
        </authorList>
    </citation>
    <scope>NUCLEOTIDE SEQUENCE [LARGE SCALE GENOMIC DNA]</scope>
    <source>
        <strain evidence="11 12">YOKOZUNA-1</strain>
    </source>
</reference>
<keyword evidence="4 9" id="KW-0479">Metal-binding</keyword>
<dbReference type="SMART" id="SM01007">
    <property type="entry name" value="Aldolase_II"/>
    <property type="match status" value="1"/>
</dbReference>
<dbReference type="Pfam" id="PF00596">
    <property type="entry name" value="Aldolase_II"/>
    <property type="match status" value="1"/>
</dbReference>
<evidence type="ECO:0000313" key="11">
    <source>
        <dbReference type="EMBL" id="GAU89058.1"/>
    </source>
</evidence>
<comment type="similarity">
    <text evidence="1">Belongs to the aldolase class II family. Adducin subfamily.</text>
</comment>
<evidence type="ECO:0000256" key="4">
    <source>
        <dbReference type="ARBA" id="ARBA00022723"/>
    </source>
</evidence>
<gene>
    <name evidence="11" type="primary">RvY_01654-1</name>
    <name evidence="11" type="synonym">RvY_01654.1</name>
    <name evidence="11" type="ORF">RvY_01654</name>
</gene>
<dbReference type="InterPro" id="IPR001303">
    <property type="entry name" value="Aldolase_II/adducin_N"/>
</dbReference>
<dbReference type="GO" id="GO:0005737">
    <property type="term" value="C:cytoplasm"/>
    <property type="evidence" value="ECO:0007669"/>
    <property type="project" value="UniProtKB-SubCell"/>
</dbReference>
<dbReference type="AlphaFoldDB" id="A0A1D1USA6"/>
<evidence type="ECO:0000256" key="8">
    <source>
        <dbReference type="ARBA" id="ARBA00060021"/>
    </source>
</evidence>
<protein>
    <recommendedName>
        <fullName evidence="9">Probable methylthioribulose-1-phosphate dehydratase</fullName>
        <shortName evidence="9">MTRu-1-P dehydratase</shortName>
        <ecNumber evidence="9">4.2.1.109</ecNumber>
    </recommendedName>
</protein>
<keyword evidence="12" id="KW-1185">Reference proteome</keyword>
<dbReference type="OrthoDB" id="191080at2759"/>
<feature type="binding site" evidence="9">
    <location>
        <position position="106"/>
    </location>
    <ligand>
        <name>Zn(2+)</name>
        <dbReference type="ChEBI" id="CHEBI:29105"/>
    </ligand>
</feature>
<dbReference type="GO" id="GO:0008270">
    <property type="term" value="F:zinc ion binding"/>
    <property type="evidence" value="ECO:0007669"/>
    <property type="project" value="UniProtKB-UniRule"/>
</dbReference>
<comment type="similarity">
    <text evidence="9">Belongs to the aldolase class II family. MtnB subfamily.</text>
</comment>
<dbReference type="EMBL" id="BDGG01000001">
    <property type="protein sequence ID" value="GAU89058.1"/>
    <property type="molecule type" value="Genomic_DNA"/>
</dbReference>
<comment type="function">
    <text evidence="8">Catalyzes the dehydration of methylthioribulose-1-phosphate (MTRu-1-P) into 2,3-diketo-5-methylthiopentyl-1-phosphate (DK-MTP-1-P). Functions in the methionine salvage pathway, which plays a key role in cancer, apoptosis, microbial proliferation and inflammation. May inhibit the CASP1-related inflammatory response (pyroptosis), the CASP9-dependent apoptotic pathway and the cytochrome c-dependent and APAF1-mediated cell death.</text>
</comment>
<organism evidence="11 12">
    <name type="scientific">Ramazzottius varieornatus</name>
    <name type="common">Water bear</name>
    <name type="synonym">Tardigrade</name>
    <dbReference type="NCBI Taxonomy" id="947166"/>
    <lineage>
        <taxon>Eukaryota</taxon>
        <taxon>Metazoa</taxon>
        <taxon>Ecdysozoa</taxon>
        <taxon>Tardigrada</taxon>
        <taxon>Eutardigrada</taxon>
        <taxon>Parachela</taxon>
        <taxon>Hypsibioidea</taxon>
        <taxon>Ramazzottiidae</taxon>
        <taxon>Ramazzottius</taxon>
    </lineage>
</organism>
<feature type="active site" description="Proton donor/acceptor" evidence="9">
    <location>
        <position position="128"/>
    </location>
</feature>
<comment type="caution">
    <text evidence="11">The sequence shown here is derived from an EMBL/GenBank/DDBJ whole genome shotgun (WGS) entry which is preliminary data.</text>
</comment>
<keyword evidence="6 9" id="KW-0486">Methionine biosynthesis</keyword>
<feature type="binding site" evidence="9">
    <location>
        <position position="184"/>
    </location>
    <ligand>
        <name>Zn(2+)</name>
        <dbReference type="ChEBI" id="CHEBI:29105"/>
    </ligand>
</feature>